<dbReference type="RefSeq" id="WP_092656639.1">
    <property type="nucleotide sequence ID" value="NZ_LT629732.1"/>
</dbReference>
<feature type="transmembrane region" description="Helical" evidence="1">
    <location>
        <begin position="102"/>
        <end position="125"/>
    </location>
</feature>
<protein>
    <submittedName>
        <fullName evidence="2">Uncharacterized protein</fullName>
    </submittedName>
</protein>
<name>A0A1H1YQE0_9ACTN</name>
<dbReference type="AlphaFoldDB" id="A0A1H1YQE0"/>
<evidence type="ECO:0000313" key="3">
    <source>
        <dbReference type="Proteomes" id="UP000198983"/>
    </source>
</evidence>
<keyword evidence="1" id="KW-1133">Transmembrane helix</keyword>
<gene>
    <name evidence="2" type="ORF">SAMN04489717_5637</name>
</gene>
<accession>A0A1H1YQE0</accession>
<dbReference type="STRING" id="117157.SAMN04489717_5637"/>
<evidence type="ECO:0000313" key="2">
    <source>
        <dbReference type="EMBL" id="SDT23695.1"/>
    </source>
</evidence>
<feature type="transmembrane region" description="Helical" evidence="1">
    <location>
        <begin position="132"/>
        <end position="153"/>
    </location>
</feature>
<organism evidence="2 3">
    <name type="scientific">Actinopolymorpha singaporensis</name>
    <dbReference type="NCBI Taxonomy" id="117157"/>
    <lineage>
        <taxon>Bacteria</taxon>
        <taxon>Bacillati</taxon>
        <taxon>Actinomycetota</taxon>
        <taxon>Actinomycetes</taxon>
        <taxon>Propionibacteriales</taxon>
        <taxon>Actinopolymorphaceae</taxon>
        <taxon>Actinopolymorpha</taxon>
    </lineage>
</organism>
<evidence type="ECO:0000256" key="1">
    <source>
        <dbReference type="SAM" id="Phobius"/>
    </source>
</evidence>
<keyword evidence="1" id="KW-0472">Membrane</keyword>
<proteinExistence type="predicted"/>
<feature type="transmembrane region" description="Helical" evidence="1">
    <location>
        <begin position="36"/>
        <end position="54"/>
    </location>
</feature>
<dbReference type="OrthoDB" id="5192245at2"/>
<sequence>MPFLDDIGPGDERRSPSLATFATVADQVERMVMTNLAWAAVLAPGVVALAFTGLPGWLRVALGLVSATALPPATAVVYGVAASACRGQHVDLGLAAELLRELWLPALRTLAPLYGTFGVLVWAAWAASAAGLTPLVTVLTLAVLVWSVCGTYWGPLFAADPGLPPVRLAAESVRLVWQAPERALVTWLLVGLCVLVGVVTIAGVALIVPVLVAVAQTHRLRDLHSVVSTPPAR</sequence>
<reference evidence="2 3" key="1">
    <citation type="submission" date="2016-10" db="EMBL/GenBank/DDBJ databases">
        <authorList>
            <person name="de Groot N.N."/>
        </authorList>
    </citation>
    <scope>NUCLEOTIDE SEQUENCE [LARGE SCALE GENOMIC DNA]</scope>
    <source>
        <strain evidence="2 3">DSM 22024</strain>
    </source>
</reference>
<dbReference type="Proteomes" id="UP000198983">
    <property type="component" value="Chromosome I"/>
</dbReference>
<feature type="transmembrane region" description="Helical" evidence="1">
    <location>
        <begin position="61"/>
        <end position="82"/>
    </location>
</feature>
<keyword evidence="3" id="KW-1185">Reference proteome</keyword>
<keyword evidence="1" id="KW-0812">Transmembrane</keyword>
<dbReference type="EMBL" id="LT629732">
    <property type="protein sequence ID" value="SDT23695.1"/>
    <property type="molecule type" value="Genomic_DNA"/>
</dbReference>
<feature type="transmembrane region" description="Helical" evidence="1">
    <location>
        <begin position="184"/>
        <end position="214"/>
    </location>
</feature>